<dbReference type="GO" id="GO:0004792">
    <property type="term" value="F:thiosulfate-cyanide sulfurtransferase activity"/>
    <property type="evidence" value="ECO:0007669"/>
    <property type="project" value="TreeGrafter"/>
</dbReference>
<proteinExistence type="predicted"/>
<accession>A0A6L8Q137</accession>
<evidence type="ECO:0000313" key="3">
    <source>
        <dbReference type="EMBL" id="MZG27020.1"/>
    </source>
</evidence>
<dbReference type="SUPFAM" id="SSF52821">
    <property type="entry name" value="Rhodanese/Cell cycle control phosphatase"/>
    <property type="match status" value="1"/>
</dbReference>
<keyword evidence="1" id="KW-0732">Signal</keyword>
<dbReference type="SMART" id="SM00450">
    <property type="entry name" value="RHOD"/>
    <property type="match status" value="1"/>
</dbReference>
<evidence type="ECO:0000256" key="1">
    <source>
        <dbReference type="SAM" id="SignalP"/>
    </source>
</evidence>
<protein>
    <submittedName>
        <fullName evidence="3">Rhodanese-like domain-containing protein</fullName>
    </submittedName>
</protein>
<dbReference type="AlphaFoldDB" id="A0A6L8Q137"/>
<feature type="domain" description="Rhodanese" evidence="2">
    <location>
        <begin position="67"/>
        <end position="154"/>
    </location>
</feature>
<organism evidence="3 4">
    <name type="scientific">Adlercreutzia equolifaciens</name>
    <dbReference type="NCBI Taxonomy" id="446660"/>
    <lineage>
        <taxon>Bacteria</taxon>
        <taxon>Bacillati</taxon>
        <taxon>Actinomycetota</taxon>
        <taxon>Coriobacteriia</taxon>
        <taxon>Eggerthellales</taxon>
        <taxon>Eggerthellaceae</taxon>
        <taxon>Adlercreutzia</taxon>
    </lineage>
</organism>
<dbReference type="Proteomes" id="UP000472380">
    <property type="component" value="Unassembled WGS sequence"/>
</dbReference>
<dbReference type="RefSeq" id="WP_161127147.1">
    <property type="nucleotide sequence ID" value="NZ_CBCTOK010000005.1"/>
</dbReference>
<feature type="chain" id="PRO_5026884103" evidence="1">
    <location>
        <begin position="34"/>
        <end position="185"/>
    </location>
</feature>
<dbReference type="Pfam" id="PF00581">
    <property type="entry name" value="Rhodanese"/>
    <property type="match status" value="1"/>
</dbReference>
<dbReference type="InterPro" id="IPR001763">
    <property type="entry name" value="Rhodanese-like_dom"/>
</dbReference>
<evidence type="ECO:0000313" key="4">
    <source>
        <dbReference type="Proteomes" id="UP000472380"/>
    </source>
</evidence>
<dbReference type="PROSITE" id="PS51257">
    <property type="entry name" value="PROKAR_LIPOPROTEIN"/>
    <property type="match status" value="1"/>
</dbReference>
<dbReference type="CDD" id="cd00158">
    <property type="entry name" value="RHOD"/>
    <property type="match status" value="1"/>
</dbReference>
<feature type="signal peptide" evidence="1">
    <location>
        <begin position="1"/>
        <end position="33"/>
    </location>
</feature>
<reference evidence="3 4" key="1">
    <citation type="submission" date="2019-07" db="EMBL/GenBank/DDBJ databases">
        <title>Draft genome sequence of Adlercreutzia equolifaciens IPLA 37004, a human intestinal strain that does not produces equol from daidzein.</title>
        <authorList>
            <person name="Vazquez L."/>
            <person name="Florez A.B."/>
            <person name="Mayo B."/>
        </authorList>
    </citation>
    <scope>NUCLEOTIDE SEQUENCE [LARGE SCALE GENOMIC DNA]</scope>
    <source>
        <strain evidence="3 4">IPLA 37004</strain>
    </source>
</reference>
<dbReference type="Gene3D" id="3.40.250.10">
    <property type="entry name" value="Rhodanese-like domain"/>
    <property type="match status" value="1"/>
</dbReference>
<dbReference type="EMBL" id="VJNE01000001">
    <property type="protein sequence ID" value="MZG27020.1"/>
    <property type="molecule type" value="Genomic_DNA"/>
</dbReference>
<dbReference type="PANTHER" id="PTHR44086">
    <property type="entry name" value="THIOSULFATE SULFURTRANSFERASE RDL2, MITOCHONDRIAL-RELATED"/>
    <property type="match status" value="1"/>
</dbReference>
<dbReference type="InterPro" id="IPR036873">
    <property type="entry name" value="Rhodanese-like_dom_sf"/>
</dbReference>
<comment type="caution">
    <text evidence="3">The sequence shown here is derived from an EMBL/GenBank/DDBJ whole genome shotgun (WGS) entry which is preliminary data.</text>
</comment>
<gene>
    <name evidence="3" type="ORF">FM068_00160</name>
</gene>
<sequence>MNAIKRGVWMARAGAFTMLLVAALAGAVGCAGAPDGQGPSEGQFADVRKDAGAVRKISADEAHDLMVSDKVAVLDVRTADEYAERHIVNARLLPLDAIDAKTAEEVAPDKDAPVLVYCRSGVRSAEAAQKLSDLGYAQVYDFGGILDWPYATVEGAETVQSGLPEGEMPVGVKVVCGKTRSLPED</sequence>
<name>A0A6L8Q137_9ACTN</name>
<evidence type="ECO:0000259" key="2">
    <source>
        <dbReference type="PROSITE" id="PS50206"/>
    </source>
</evidence>
<dbReference type="PANTHER" id="PTHR44086:SF10">
    <property type="entry name" value="THIOSULFATE SULFURTRANSFERASE_RHODANESE-LIKE DOMAIN-CONTAINING PROTEIN 3"/>
    <property type="match status" value="1"/>
</dbReference>
<dbReference type="PROSITE" id="PS50206">
    <property type="entry name" value="RHODANESE_3"/>
    <property type="match status" value="1"/>
</dbReference>